<name>A0A1G7KY68_9RHOB</name>
<proteinExistence type="inferred from homology"/>
<gene>
    <name evidence="9" type="ORF">SAMN04488105_12041</name>
</gene>
<dbReference type="GO" id="GO:0046872">
    <property type="term" value="F:metal ion binding"/>
    <property type="evidence" value="ECO:0007669"/>
    <property type="project" value="UniProtKB-UniRule"/>
</dbReference>
<comment type="similarity">
    <text evidence="1 7">Belongs to the peptidase M3 family.</text>
</comment>
<keyword evidence="5 7" id="KW-0862">Zinc</keyword>
<dbReference type="OrthoDB" id="9773538at2"/>
<dbReference type="Gene3D" id="3.40.390.10">
    <property type="entry name" value="Collagenase (Catalytic Domain)"/>
    <property type="match status" value="1"/>
</dbReference>
<evidence type="ECO:0000256" key="3">
    <source>
        <dbReference type="ARBA" id="ARBA00022723"/>
    </source>
</evidence>
<protein>
    <submittedName>
        <fullName evidence="9">Peptidyl-dipeptidase Dcp</fullName>
    </submittedName>
</protein>
<evidence type="ECO:0000256" key="4">
    <source>
        <dbReference type="ARBA" id="ARBA00022801"/>
    </source>
</evidence>
<evidence type="ECO:0000256" key="7">
    <source>
        <dbReference type="RuleBase" id="RU003435"/>
    </source>
</evidence>
<dbReference type="CDD" id="cd06456">
    <property type="entry name" value="M3A_DCP"/>
    <property type="match status" value="1"/>
</dbReference>
<dbReference type="InterPro" id="IPR034005">
    <property type="entry name" value="M3A_DCP"/>
</dbReference>
<keyword evidence="2 7" id="KW-0645">Protease</keyword>
<dbReference type="Proteomes" id="UP000198994">
    <property type="component" value="Unassembled WGS sequence"/>
</dbReference>
<dbReference type="PANTHER" id="PTHR43660">
    <property type="entry name" value="DIPEPTIDYL CARBOXYPEPTIDASE"/>
    <property type="match status" value="1"/>
</dbReference>
<dbReference type="GO" id="GO:0004180">
    <property type="term" value="F:carboxypeptidase activity"/>
    <property type="evidence" value="ECO:0007669"/>
    <property type="project" value="TreeGrafter"/>
</dbReference>
<keyword evidence="10" id="KW-1185">Reference proteome</keyword>
<keyword evidence="3 7" id="KW-0479">Metal-binding</keyword>
<evidence type="ECO:0000256" key="6">
    <source>
        <dbReference type="ARBA" id="ARBA00023049"/>
    </source>
</evidence>
<dbReference type="GO" id="GO:0006508">
    <property type="term" value="P:proteolysis"/>
    <property type="evidence" value="ECO:0007669"/>
    <property type="project" value="UniProtKB-KW"/>
</dbReference>
<dbReference type="SUPFAM" id="SSF55486">
    <property type="entry name" value="Metalloproteases ('zincins'), catalytic domain"/>
    <property type="match status" value="1"/>
</dbReference>
<dbReference type="GO" id="GO:0004222">
    <property type="term" value="F:metalloendopeptidase activity"/>
    <property type="evidence" value="ECO:0007669"/>
    <property type="project" value="InterPro"/>
</dbReference>
<accession>A0A1G7KY68</accession>
<dbReference type="EMBL" id="FNAV01000020">
    <property type="protein sequence ID" value="SDF41699.1"/>
    <property type="molecule type" value="Genomic_DNA"/>
</dbReference>
<evidence type="ECO:0000259" key="8">
    <source>
        <dbReference type="Pfam" id="PF01432"/>
    </source>
</evidence>
<dbReference type="GO" id="GO:0005829">
    <property type="term" value="C:cytosol"/>
    <property type="evidence" value="ECO:0007669"/>
    <property type="project" value="TreeGrafter"/>
</dbReference>
<dbReference type="RefSeq" id="WP_089963275.1">
    <property type="nucleotide sequence ID" value="NZ_FNAV01000020.1"/>
</dbReference>
<evidence type="ECO:0000256" key="1">
    <source>
        <dbReference type="ARBA" id="ARBA00006040"/>
    </source>
</evidence>
<dbReference type="InterPro" id="IPR024079">
    <property type="entry name" value="MetalloPept_cat_dom_sf"/>
</dbReference>
<evidence type="ECO:0000313" key="10">
    <source>
        <dbReference type="Proteomes" id="UP000198994"/>
    </source>
</evidence>
<evidence type="ECO:0000256" key="5">
    <source>
        <dbReference type="ARBA" id="ARBA00022833"/>
    </source>
</evidence>
<keyword evidence="6 7" id="KW-0482">Metalloprotease</keyword>
<dbReference type="AlphaFoldDB" id="A0A1G7KY68"/>
<reference evidence="10" key="1">
    <citation type="submission" date="2016-10" db="EMBL/GenBank/DDBJ databases">
        <authorList>
            <person name="Varghese N."/>
            <person name="Submissions S."/>
        </authorList>
    </citation>
    <scope>NUCLEOTIDE SEQUENCE [LARGE SCALE GENOMIC DNA]</scope>
    <source>
        <strain evidence="10">DSM 10146</strain>
    </source>
</reference>
<dbReference type="Pfam" id="PF01432">
    <property type="entry name" value="Peptidase_M3"/>
    <property type="match status" value="1"/>
</dbReference>
<evidence type="ECO:0000256" key="2">
    <source>
        <dbReference type="ARBA" id="ARBA00022670"/>
    </source>
</evidence>
<comment type="cofactor">
    <cofactor evidence="7">
        <name>Zn(2+)</name>
        <dbReference type="ChEBI" id="CHEBI:29105"/>
    </cofactor>
    <text evidence="7">Binds 1 zinc ion.</text>
</comment>
<dbReference type="InterPro" id="IPR045090">
    <property type="entry name" value="Pept_M3A_M3B"/>
</dbReference>
<dbReference type="Gene3D" id="1.10.1370.40">
    <property type="match status" value="1"/>
</dbReference>
<evidence type="ECO:0000313" key="9">
    <source>
        <dbReference type="EMBL" id="SDF41699.1"/>
    </source>
</evidence>
<dbReference type="InterPro" id="IPR001567">
    <property type="entry name" value="Pept_M3A_M3B_dom"/>
</dbReference>
<sequence length="673" mass="74653">MTNPLLADWDTPFRIAPFDRISDADFAPAFEEALAAHLAEIEAIADNPDPASFANTIEAMEGAGEGLDKVLSVFFSVAGADSNDARQALQREFSPKLAAHSSAIYANAALFARITDLWERRDDLGLSEEEARVLYLTHRGFVRAGAALTGAEADRMKEVKSRLAVLGTQFTQNLLKDEAAWFMPLAEADLEGLPGFVVDAARSAGEALEQPGPVVTLSRSLIVPFLQFSPRRDLRERAFRAWAARGENGGETDNRGIAAETLELREERARLLGYEDFAQFKLETEMAGTPGRVRELLMQVWEPARAQALKDAAEMEEMLREDGINDALQPWDWRYYAEKRRKALHDLDEAELKPYLQLERMIEAAFTCSSRLFGLEFKPLDVPLYHPDCRAWEVSRNGKHLAVFIGDYFARASKRSGAWCSAMRSQAKRPKLETPIVVNVCNFSKPSKGKPALLSYDDARTLFHEFGHALHQILSDVEFGSVSGTSVARDFVELPSQLYEHWLEVPSVLEEFATHAETGAPMPRALLDKVLAAATFDMGFQTVEYVASALVDLEFHSGPAPADPMRKQAEVLERIGMPQAITMRHATPHFAHVFSGDGYSSGYYSYMWSEVMDADAFAAFEEAGSAFDPETAKKLEKFILSKGGSREAEELYTSFRGRMPGVEALLKGRGLAA</sequence>
<keyword evidence="4 7" id="KW-0378">Hydrolase</keyword>
<dbReference type="PANTHER" id="PTHR43660:SF1">
    <property type="entry name" value="DIPEPTIDYL CARBOXYPEPTIDASE"/>
    <property type="match status" value="1"/>
</dbReference>
<dbReference type="Gene3D" id="1.10.1370.10">
    <property type="entry name" value="Neurolysin, domain 3"/>
    <property type="match status" value="1"/>
</dbReference>
<dbReference type="InterPro" id="IPR024077">
    <property type="entry name" value="Neurolysin/TOP_dom2"/>
</dbReference>
<feature type="domain" description="Peptidase M3A/M3B catalytic" evidence="8">
    <location>
        <begin position="226"/>
        <end position="670"/>
    </location>
</feature>
<dbReference type="FunFam" id="3.40.390.10:FF:000009">
    <property type="entry name" value="Oligopeptidase A"/>
    <property type="match status" value="1"/>
</dbReference>
<dbReference type="STRING" id="282683.SAMN04488105_12041"/>
<organism evidence="9 10">
    <name type="scientific">Salipiger thiooxidans</name>
    <dbReference type="NCBI Taxonomy" id="282683"/>
    <lineage>
        <taxon>Bacteria</taxon>
        <taxon>Pseudomonadati</taxon>
        <taxon>Pseudomonadota</taxon>
        <taxon>Alphaproteobacteria</taxon>
        <taxon>Rhodobacterales</taxon>
        <taxon>Roseobacteraceae</taxon>
        <taxon>Salipiger</taxon>
    </lineage>
</organism>